<reference evidence="3" key="1">
    <citation type="submission" date="2019-03" db="EMBL/GenBank/DDBJ databases">
        <title>Weissella sp. 26KH-42 Genome sequencing.</title>
        <authorList>
            <person name="Heo J."/>
            <person name="Kim S.-J."/>
            <person name="Kim J.-S."/>
            <person name="Hong S.-B."/>
            <person name="Kwon S.-W."/>
        </authorList>
    </citation>
    <scope>NUCLEOTIDE SEQUENCE [LARGE SCALE GENOMIC DNA]</scope>
    <source>
        <strain evidence="3">26KH-42</strain>
    </source>
</reference>
<keyword evidence="3" id="KW-1185">Reference proteome</keyword>
<evidence type="ECO:0000313" key="2">
    <source>
        <dbReference type="EMBL" id="QBO36186.1"/>
    </source>
</evidence>
<name>A0A4P6YU08_9LACO</name>
<dbReference type="RefSeq" id="WP_133363264.1">
    <property type="nucleotide sequence ID" value="NZ_CP037940.1"/>
</dbReference>
<dbReference type="OrthoDB" id="2296864at2"/>
<dbReference type="Gene3D" id="2.60.40.3860">
    <property type="match status" value="1"/>
</dbReference>
<dbReference type="InterPro" id="IPR040491">
    <property type="entry name" value="DUF5626"/>
</dbReference>
<dbReference type="Proteomes" id="UP000292886">
    <property type="component" value="Chromosome"/>
</dbReference>
<dbReference type="KEGG" id="wei:EQG49_06780"/>
<accession>A0A4P6YU08</accession>
<evidence type="ECO:0000259" key="1">
    <source>
        <dbReference type="Pfam" id="PF18540"/>
    </source>
</evidence>
<dbReference type="Pfam" id="PF18540">
    <property type="entry name" value="DUF5626"/>
    <property type="match status" value="1"/>
</dbReference>
<organism evidence="2 3">
    <name type="scientific">Periweissella cryptocerci</name>
    <dbReference type="NCBI Taxonomy" id="2506420"/>
    <lineage>
        <taxon>Bacteria</taxon>
        <taxon>Bacillati</taxon>
        <taxon>Bacillota</taxon>
        <taxon>Bacilli</taxon>
        <taxon>Lactobacillales</taxon>
        <taxon>Lactobacillaceae</taxon>
        <taxon>Periweissella</taxon>
    </lineage>
</organism>
<feature type="domain" description="DUF5626" evidence="1">
    <location>
        <begin position="61"/>
        <end position="182"/>
    </location>
</feature>
<sequence>MKTKGIVVLGVAVVALGLGMNGINADTIENSNPNNWTPAQIADFFNDAKTPSITYNPGVNGAEQTYELLDSNEEAVQVTVSADLDNDAVSDIDVRTGALANGTYTVSKKSLSWKASYKVVVNKDCIIAAKKGSATAFIGSITSKKLKIVSAKKAEYRLTHKIGQVTTTPSIVATIKGSSLKVS</sequence>
<evidence type="ECO:0000313" key="3">
    <source>
        <dbReference type="Proteomes" id="UP000292886"/>
    </source>
</evidence>
<gene>
    <name evidence="2" type="ORF">EQG49_06780</name>
</gene>
<dbReference type="EMBL" id="CP037940">
    <property type="protein sequence ID" value="QBO36186.1"/>
    <property type="molecule type" value="Genomic_DNA"/>
</dbReference>
<proteinExistence type="predicted"/>
<protein>
    <recommendedName>
        <fullName evidence="1">DUF5626 domain-containing protein</fullName>
    </recommendedName>
</protein>
<dbReference type="AlphaFoldDB" id="A0A4P6YU08"/>